<dbReference type="RefSeq" id="WP_067759171.1">
    <property type="nucleotide sequence ID" value="NZ_CP015772.1"/>
</dbReference>
<feature type="transmembrane region" description="Helical" evidence="1">
    <location>
        <begin position="37"/>
        <end position="61"/>
    </location>
</feature>
<evidence type="ECO:0000313" key="3">
    <source>
        <dbReference type="Proteomes" id="UP000077667"/>
    </source>
</evidence>
<protein>
    <recommendedName>
        <fullName evidence="4">DUF2975 domain-containing protein</fullName>
    </recommendedName>
</protein>
<evidence type="ECO:0008006" key="4">
    <source>
        <dbReference type="Google" id="ProtNLM"/>
    </source>
</evidence>
<sequence>MVVAYISIGIAFFVKLYQLIASIGQNKIFEMTNIKRVTSLGWLAILIGIITYQLNYLFFYIKNAPGLQHEGEIYKAELPCWPFLLGLVLLTVGYTFKKGLELKEENDMTI</sequence>
<accession>A0A1A9I7W7</accession>
<keyword evidence="3" id="KW-1185">Reference proteome</keyword>
<name>A0A1A9I7W7_9BACT</name>
<dbReference type="AlphaFoldDB" id="A0A1A9I7W7"/>
<keyword evidence="1" id="KW-0472">Membrane</keyword>
<evidence type="ECO:0000256" key="1">
    <source>
        <dbReference type="SAM" id="Phobius"/>
    </source>
</evidence>
<dbReference type="STRING" id="1176587.A8C56_18060"/>
<gene>
    <name evidence="2" type="ORF">A8C56_18060</name>
</gene>
<keyword evidence="1" id="KW-1133">Transmembrane helix</keyword>
<evidence type="ECO:0000313" key="2">
    <source>
        <dbReference type="EMBL" id="ANH82624.1"/>
    </source>
</evidence>
<dbReference type="Proteomes" id="UP000077667">
    <property type="component" value="Chromosome"/>
</dbReference>
<dbReference type="EMBL" id="CP015772">
    <property type="protein sequence ID" value="ANH82624.1"/>
    <property type="molecule type" value="Genomic_DNA"/>
</dbReference>
<dbReference type="KEGG" id="nia:A8C56_18060"/>
<dbReference type="Pfam" id="PF11188">
    <property type="entry name" value="DUF2975"/>
    <property type="match status" value="1"/>
</dbReference>
<organism evidence="2 3">
    <name type="scientific">Niabella ginsenosidivorans</name>
    <dbReference type="NCBI Taxonomy" id="1176587"/>
    <lineage>
        <taxon>Bacteria</taxon>
        <taxon>Pseudomonadati</taxon>
        <taxon>Bacteroidota</taxon>
        <taxon>Chitinophagia</taxon>
        <taxon>Chitinophagales</taxon>
        <taxon>Chitinophagaceae</taxon>
        <taxon>Niabella</taxon>
    </lineage>
</organism>
<feature type="transmembrane region" description="Helical" evidence="1">
    <location>
        <begin position="81"/>
        <end position="96"/>
    </location>
</feature>
<dbReference type="InterPro" id="IPR021354">
    <property type="entry name" value="DUF2975"/>
</dbReference>
<proteinExistence type="predicted"/>
<reference evidence="2 3" key="1">
    <citation type="submission" date="2016-05" db="EMBL/GenBank/DDBJ databases">
        <title>Niabella ginsenosidivorans BS26 whole genome sequencing.</title>
        <authorList>
            <person name="Im W.T."/>
            <person name="Siddiqi M.Z."/>
        </authorList>
    </citation>
    <scope>NUCLEOTIDE SEQUENCE [LARGE SCALE GENOMIC DNA]</scope>
    <source>
        <strain evidence="2 3">BS26</strain>
    </source>
</reference>
<feature type="transmembrane region" description="Helical" evidence="1">
    <location>
        <begin position="6"/>
        <end position="25"/>
    </location>
</feature>
<keyword evidence="1" id="KW-0812">Transmembrane</keyword>